<keyword evidence="8" id="KW-1185">Reference proteome</keyword>
<gene>
    <name evidence="7" type="ORF">SAMN05660359_03695</name>
</gene>
<sequence>MTPSTAPRRALARSRRIAAFSAAYLLRFLRANYEVAREVVTPGNGLAPAVVEVPLLSGSPFEIASFTSLVTLTPGTMALELSDDRSRLTVHGMHVADPEAFRADLRELEERMLRAWRPVTSRHDAHTHHPTRRRTP</sequence>
<evidence type="ECO:0000256" key="5">
    <source>
        <dbReference type="ARBA" id="ARBA00022989"/>
    </source>
</evidence>
<keyword evidence="4" id="KW-0812">Transmembrane</keyword>
<organism evidence="7 8">
    <name type="scientific">Geodermatophilus obscurus</name>
    <dbReference type="NCBI Taxonomy" id="1861"/>
    <lineage>
        <taxon>Bacteria</taxon>
        <taxon>Bacillati</taxon>
        <taxon>Actinomycetota</taxon>
        <taxon>Actinomycetes</taxon>
        <taxon>Geodermatophilales</taxon>
        <taxon>Geodermatophilaceae</taxon>
        <taxon>Geodermatophilus</taxon>
    </lineage>
</organism>
<evidence type="ECO:0000256" key="4">
    <source>
        <dbReference type="ARBA" id="ARBA00022692"/>
    </source>
</evidence>
<dbReference type="RefSeq" id="WP_075014982.1">
    <property type="nucleotide sequence ID" value="NZ_FOWE01000009.1"/>
</dbReference>
<keyword evidence="6" id="KW-0472">Membrane</keyword>
<evidence type="ECO:0000313" key="8">
    <source>
        <dbReference type="Proteomes" id="UP000183642"/>
    </source>
</evidence>
<evidence type="ECO:0000256" key="2">
    <source>
        <dbReference type="ARBA" id="ARBA00006228"/>
    </source>
</evidence>
<reference evidence="8" key="1">
    <citation type="submission" date="2016-10" db="EMBL/GenBank/DDBJ databases">
        <authorList>
            <person name="Varghese N."/>
            <person name="Submissions S."/>
        </authorList>
    </citation>
    <scope>NUCLEOTIDE SEQUENCE [LARGE SCALE GENOMIC DNA]</scope>
    <source>
        <strain evidence="8">DSM 43161</strain>
    </source>
</reference>
<evidence type="ECO:0000256" key="1">
    <source>
        <dbReference type="ARBA" id="ARBA00004651"/>
    </source>
</evidence>
<dbReference type="GO" id="GO:0008324">
    <property type="term" value="F:monoatomic cation transmembrane transporter activity"/>
    <property type="evidence" value="ECO:0007669"/>
    <property type="project" value="InterPro"/>
</dbReference>
<dbReference type="PANTHER" id="PTHR34584:SF1">
    <property type="entry name" value="NA(+)_H(+) ANTIPORTER SUBUNIT E1"/>
    <property type="match status" value="1"/>
</dbReference>
<dbReference type="InterPro" id="IPR002758">
    <property type="entry name" value="Cation_antiport_E"/>
</dbReference>
<proteinExistence type="inferred from homology"/>
<evidence type="ECO:0000256" key="3">
    <source>
        <dbReference type="ARBA" id="ARBA00022475"/>
    </source>
</evidence>
<dbReference type="Pfam" id="PF01899">
    <property type="entry name" value="MNHE"/>
    <property type="match status" value="1"/>
</dbReference>
<name>A0A1I5HHD9_9ACTN</name>
<dbReference type="OrthoDB" id="3837866at2"/>
<dbReference type="AlphaFoldDB" id="A0A1I5HHD9"/>
<comment type="subcellular location">
    <subcellularLocation>
        <location evidence="1">Cell membrane</location>
        <topology evidence="1">Multi-pass membrane protein</topology>
    </subcellularLocation>
</comment>
<keyword evidence="3" id="KW-1003">Cell membrane</keyword>
<dbReference type="GO" id="GO:0005886">
    <property type="term" value="C:plasma membrane"/>
    <property type="evidence" value="ECO:0007669"/>
    <property type="project" value="UniProtKB-SubCell"/>
</dbReference>
<evidence type="ECO:0000256" key="6">
    <source>
        <dbReference type="ARBA" id="ARBA00023136"/>
    </source>
</evidence>
<dbReference type="PANTHER" id="PTHR34584">
    <property type="entry name" value="NA(+)/H(+) ANTIPORTER SUBUNIT E1"/>
    <property type="match status" value="1"/>
</dbReference>
<protein>
    <submittedName>
        <fullName evidence="7">Multicomponent Na+:H+ antiporter subunit E</fullName>
    </submittedName>
</protein>
<dbReference type="EMBL" id="FOWE01000009">
    <property type="protein sequence ID" value="SFO47261.1"/>
    <property type="molecule type" value="Genomic_DNA"/>
</dbReference>
<keyword evidence="5" id="KW-1133">Transmembrane helix</keyword>
<comment type="similarity">
    <text evidence="2">Belongs to the CPA3 antiporters (TC 2.A.63) subunit E family.</text>
</comment>
<dbReference type="Proteomes" id="UP000183642">
    <property type="component" value="Unassembled WGS sequence"/>
</dbReference>
<evidence type="ECO:0000313" key="7">
    <source>
        <dbReference type="EMBL" id="SFO47261.1"/>
    </source>
</evidence>
<accession>A0A1I5HHD9</accession>